<keyword evidence="7" id="KW-1185">Reference proteome</keyword>
<comment type="subcellular location">
    <subcellularLocation>
        <location evidence="1">Membrane</location>
        <topology evidence="1">Multi-pass membrane protein</topology>
    </subcellularLocation>
</comment>
<name>A0A225CAG2_9MICO</name>
<feature type="transmembrane region" description="Helical" evidence="5">
    <location>
        <begin position="75"/>
        <end position="94"/>
    </location>
</feature>
<evidence type="ECO:0000256" key="5">
    <source>
        <dbReference type="SAM" id="Phobius"/>
    </source>
</evidence>
<keyword evidence="4 5" id="KW-0472">Membrane</keyword>
<evidence type="ECO:0000313" key="6">
    <source>
        <dbReference type="EMBL" id="OQJ63747.1"/>
    </source>
</evidence>
<proteinExistence type="predicted"/>
<feature type="transmembrane region" description="Helical" evidence="5">
    <location>
        <begin position="43"/>
        <end position="63"/>
    </location>
</feature>
<comment type="caution">
    <text evidence="6">The sequence shown here is derived from an EMBL/GenBank/DDBJ whole genome shotgun (WGS) entry which is preliminary data.</text>
</comment>
<sequence>MTATGSAAGRLARMPTGPKLVLVAAVVLGVSLLPSTWAGAVAATGIAVVAYAVAGLGDGAIGLRALGRQVRATRWILLFTLVTQLVLLGVEPAVSNTARIAAAIALPGLLMLTTSTTALLDAVERGLRPAGRLGLDSERVALLLAVTVSTVPVLARLARDVRDAQRARGGRAGITTSVVPFLVVALKHADDLGDALAARGVR</sequence>
<evidence type="ECO:0000256" key="4">
    <source>
        <dbReference type="ARBA" id="ARBA00023136"/>
    </source>
</evidence>
<evidence type="ECO:0000256" key="3">
    <source>
        <dbReference type="ARBA" id="ARBA00022989"/>
    </source>
</evidence>
<feature type="transmembrane region" description="Helical" evidence="5">
    <location>
        <begin position="20"/>
        <end position="37"/>
    </location>
</feature>
<feature type="transmembrane region" description="Helical" evidence="5">
    <location>
        <begin position="100"/>
        <end position="120"/>
    </location>
</feature>
<reference evidence="6" key="1">
    <citation type="submission" date="2017-08" db="EMBL/GenBank/DDBJ databases">
        <title>Genomes of multiple Clavibacter strains from different subspecies.</title>
        <authorList>
            <person name="Yuan X.-K."/>
            <person name="Li X.-S."/>
            <person name="Nie J."/>
            <person name="De Boer S.H."/>
        </authorList>
    </citation>
    <scope>NUCLEOTIDE SEQUENCE [LARGE SCALE GENOMIC DNA]</scope>
    <source>
        <strain evidence="6">ATCC 33566</strain>
    </source>
</reference>
<dbReference type="Proteomes" id="UP000215316">
    <property type="component" value="Unassembled WGS sequence"/>
</dbReference>
<organism evidence="6 7">
    <name type="scientific">Clavibacter tessellarius</name>
    <dbReference type="NCBI Taxonomy" id="31965"/>
    <lineage>
        <taxon>Bacteria</taxon>
        <taxon>Bacillati</taxon>
        <taxon>Actinomycetota</taxon>
        <taxon>Actinomycetes</taxon>
        <taxon>Micrococcales</taxon>
        <taxon>Microbacteriaceae</taxon>
        <taxon>Clavibacter</taxon>
    </lineage>
</organism>
<dbReference type="InterPro" id="IPR003339">
    <property type="entry name" value="ABC/ECF_trnsptr_transmembrane"/>
</dbReference>
<dbReference type="CDD" id="cd16914">
    <property type="entry name" value="EcfT"/>
    <property type="match status" value="1"/>
</dbReference>
<dbReference type="Pfam" id="PF02361">
    <property type="entry name" value="CbiQ"/>
    <property type="match status" value="1"/>
</dbReference>
<dbReference type="EMBL" id="MZMQ01000001">
    <property type="protein sequence ID" value="OQJ63747.1"/>
    <property type="molecule type" value="Genomic_DNA"/>
</dbReference>
<gene>
    <name evidence="6" type="ORF">B5P24_12455</name>
</gene>
<evidence type="ECO:0000256" key="1">
    <source>
        <dbReference type="ARBA" id="ARBA00004141"/>
    </source>
</evidence>
<keyword evidence="3 5" id="KW-1133">Transmembrane helix</keyword>
<dbReference type="AlphaFoldDB" id="A0A225CAG2"/>
<protein>
    <submittedName>
        <fullName evidence="6">Cobalt ABC transporter permease</fullName>
    </submittedName>
</protein>
<keyword evidence="2 5" id="KW-0812">Transmembrane</keyword>
<evidence type="ECO:0000313" key="7">
    <source>
        <dbReference type="Proteomes" id="UP000215316"/>
    </source>
</evidence>
<dbReference type="GO" id="GO:0005886">
    <property type="term" value="C:plasma membrane"/>
    <property type="evidence" value="ECO:0007669"/>
    <property type="project" value="UniProtKB-ARBA"/>
</dbReference>
<evidence type="ECO:0000256" key="2">
    <source>
        <dbReference type="ARBA" id="ARBA00022692"/>
    </source>
</evidence>
<dbReference type="RefSeq" id="WP_378143218.1">
    <property type="nucleotide sequence ID" value="NZ_CP040788.1"/>
</dbReference>
<accession>A0A225CAG2</accession>